<dbReference type="InterPro" id="IPR042197">
    <property type="entry name" value="Apaf_helical"/>
</dbReference>
<dbReference type="InterPro" id="IPR038005">
    <property type="entry name" value="RX-like_CC"/>
</dbReference>
<keyword evidence="4" id="KW-0547">Nucleotide-binding</keyword>
<evidence type="ECO:0000256" key="1">
    <source>
        <dbReference type="ARBA" id="ARBA00008894"/>
    </source>
</evidence>
<dbReference type="Pfam" id="PF23598">
    <property type="entry name" value="LRR_14"/>
    <property type="match status" value="1"/>
</dbReference>
<dbReference type="Gene3D" id="1.20.5.4130">
    <property type="match status" value="1"/>
</dbReference>
<feature type="domain" description="Disease resistance N-terminal" evidence="7">
    <location>
        <begin position="5"/>
        <end position="94"/>
    </location>
</feature>
<dbReference type="GO" id="GO:0042742">
    <property type="term" value="P:defense response to bacterium"/>
    <property type="evidence" value="ECO:0007669"/>
    <property type="project" value="UniProtKB-ARBA"/>
</dbReference>
<dbReference type="InterPro" id="IPR002182">
    <property type="entry name" value="NB-ARC"/>
</dbReference>
<dbReference type="Pfam" id="PF23559">
    <property type="entry name" value="WHD_DRP"/>
    <property type="match status" value="1"/>
</dbReference>
<dbReference type="InterPro" id="IPR044974">
    <property type="entry name" value="Disease_R_plants"/>
</dbReference>
<keyword evidence="5" id="KW-0611">Plant defense</keyword>
<dbReference type="InterPro" id="IPR058922">
    <property type="entry name" value="WHD_DRP"/>
</dbReference>
<evidence type="ECO:0000256" key="5">
    <source>
        <dbReference type="ARBA" id="ARBA00022821"/>
    </source>
</evidence>
<dbReference type="InterPro" id="IPR027417">
    <property type="entry name" value="P-loop_NTPase"/>
</dbReference>
<proteinExistence type="inferred from homology"/>
<reference evidence="11" key="1">
    <citation type="submission" date="2025-08" db="UniProtKB">
        <authorList>
            <consortium name="RefSeq"/>
        </authorList>
    </citation>
    <scope>IDENTIFICATION</scope>
</reference>
<dbReference type="GeneID" id="120252782"/>
<keyword evidence="2" id="KW-0433">Leucine-rich repeat</keyword>
<evidence type="ECO:0000256" key="4">
    <source>
        <dbReference type="ARBA" id="ARBA00022741"/>
    </source>
</evidence>
<keyword evidence="10" id="KW-1185">Reference proteome</keyword>
<gene>
    <name evidence="11" type="primary">LOC120252782</name>
</gene>
<keyword evidence="3" id="KW-0677">Repeat</keyword>
<dbReference type="InterPro" id="IPR041118">
    <property type="entry name" value="Rx_N"/>
</dbReference>
<feature type="domain" description="Disease resistance protein winged helix" evidence="8">
    <location>
        <begin position="429"/>
        <end position="499"/>
    </location>
</feature>
<dbReference type="PANTHER" id="PTHR23155">
    <property type="entry name" value="DISEASE RESISTANCE PROTEIN RP"/>
    <property type="match status" value="1"/>
</dbReference>
<organism evidence="10 11">
    <name type="scientific">Dioscorea cayennensis subsp. rotundata</name>
    <name type="common">White Guinea yam</name>
    <name type="synonym">Dioscorea rotundata</name>
    <dbReference type="NCBI Taxonomy" id="55577"/>
    <lineage>
        <taxon>Eukaryota</taxon>
        <taxon>Viridiplantae</taxon>
        <taxon>Streptophyta</taxon>
        <taxon>Embryophyta</taxon>
        <taxon>Tracheophyta</taxon>
        <taxon>Spermatophyta</taxon>
        <taxon>Magnoliopsida</taxon>
        <taxon>Liliopsida</taxon>
        <taxon>Dioscoreales</taxon>
        <taxon>Dioscoreaceae</taxon>
        <taxon>Dioscorea</taxon>
    </lineage>
</organism>
<comment type="similarity">
    <text evidence="1">Belongs to the disease resistance NB-LRR family.</text>
</comment>
<accession>A0AB40APG6</accession>
<dbReference type="Gene3D" id="1.10.8.430">
    <property type="entry name" value="Helical domain of apoptotic protease-activating factors"/>
    <property type="match status" value="1"/>
</dbReference>
<feature type="domain" description="NB-ARC" evidence="6">
    <location>
        <begin position="177"/>
        <end position="341"/>
    </location>
</feature>
<dbReference type="FunFam" id="3.40.50.300:FF:001091">
    <property type="entry name" value="Probable disease resistance protein At1g61300"/>
    <property type="match status" value="1"/>
</dbReference>
<evidence type="ECO:0000259" key="8">
    <source>
        <dbReference type="Pfam" id="PF23559"/>
    </source>
</evidence>
<dbReference type="Gene3D" id="3.40.50.300">
    <property type="entry name" value="P-loop containing nucleotide triphosphate hydrolases"/>
    <property type="match status" value="1"/>
</dbReference>
<dbReference type="GO" id="GO:0009626">
    <property type="term" value="P:plant-type hypersensitive response"/>
    <property type="evidence" value="ECO:0007669"/>
    <property type="project" value="UniProtKB-ARBA"/>
</dbReference>
<dbReference type="FunFam" id="1.10.10.10:FF:000322">
    <property type="entry name" value="Probable disease resistance protein At1g63360"/>
    <property type="match status" value="1"/>
</dbReference>
<dbReference type="PANTHER" id="PTHR23155:SF1185">
    <property type="entry name" value="DISEASE RESISTANCE RPP8-LIKE PROTEIN 3-RELATED"/>
    <property type="match status" value="1"/>
</dbReference>
<dbReference type="Proteomes" id="UP001515500">
    <property type="component" value="Chromosome 3"/>
</dbReference>
<dbReference type="SUPFAM" id="SSF52540">
    <property type="entry name" value="P-loop containing nucleoside triphosphate hydrolases"/>
    <property type="match status" value="1"/>
</dbReference>
<evidence type="ECO:0000256" key="2">
    <source>
        <dbReference type="ARBA" id="ARBA00022614"/>
    </source>
</evidence>
<dbReference type="GO" id="GO:0043531">
    <property type="term" value="F:ADP binding"/>
    <property type="evidence" value="ECO:0007669"/>
    <property type="project" value="InterPro"/>
</dbReference>
<dbReference type="InterPro" id="IPR032675">
    <property type="entry name" value="LRR_dom_sf"/>
</dbReference>
<dbReference type="InterPro" id="IPR036388">
    <property type="entry name" value="WH-like_DNA-bd_sf"/>
</dbReference>
<protein>
    <submittedName>
        <fullName evidence="11">Probable disease resistance RPP8-like protein 2</fullName>
    </submittedName>
</protein>
<dbReference type="GO" id="GO:0002758">
    <property type="term" value="P:innate immune response-activating signaling pathway"/>
    <property type="evidence" value="ECO:0007669"/>
    <property type="project" value="UniProtKB-ARBA"/>
</dbReference>
<dbReference type="AlphaFoldDB" id="A0AB40APG6"/>
<dbReference type="Gene3D" id="3.80.10.10">
    <property type="entry name" value="Ribonuclease Inhibitor"/>
    <property type="match status" value="2"/>
</dbReference>
<evidence type="ECO:0000313" key="10">
    <source>
        <dbReference type="Proteomes" id="UP001515500"/>
    </source>
</evidence>
<evidence type="ECO:0000259" key="6">
    <source>
        <dbReference type="Pfam" id="PF00931"/>
    </source>
</evidence>
<feature type="domain" description="Disease resistance R13L4/SHOC-2-like LRR" evidence="9">
    <location>
        <begin position="563"/>
        <end position="842"/>
    </location>
</feature>
<dbReference type="PRINTS" id="PR00364">
    <property type="entry name" value="DISEASERSIST"/>
</dbReference>
<evidence type="ECO:0000259" key="9">
    <source>
        <dbReference type="Pfam" id="PF23598"/>
    </source>
</evidence>
<dbReference type="SUPFAM" id="SSF52058">
    <property type="entry name" value="L domain-like"/>
    <property type="match status" value="1"/>
</dbReference>
<name>A0AB40APG6_DIOCR</name>
<dbReference type="RefSeq" id="XP_039116876.1">
    <property type="nucleotide sequence ID" value="XM_039260942.1"/>
</dbReference>
<evidence type="ECO:0000313" key="11">
    <source>
        <dbReference type="RefSeq" id="XP_039116876.1"/>
    </source>
</evidence>
<evidence type="ECO:0000256" key="3">
    <source>
        <dbReference type="ARBA" id="ARBA00022737"/>
    </source>
</evidence>
<sequence length="889" mass="102581">MADAAVSFVVEKLGNLIVREAINFRGVRGEVEWLKRELETMQCFLEDADEKSSKGDDERIKIWVRDMGDLAFEIEAIIDTLLDFHLRRQQKKEQGRTGFMERFIFIFDELVWRRKVHVDVEGIKAKLYDLFERRERYGIANKVETHGTTSQYRRSQDMIPKLPQLSDEIYIVGFGDEKKKIVQELVDINNTNRSVISIVGMGGRGKTTLAKSIYNDHEVRRSFNIFAWVIISQEYTIHEILKRIASEVSATPTIQGLSVAISEKLEKFKYLIVLDDVWEVDVWDQLQRVFPDVNNGSRVIITTRMFNVAKIADPTAQPHTLRALNEEESLELFLRKAFPTQDIGTYCPINLVEYAYRLVQRCRGLPLALVVLGGLVSTKPITNDAWQKVVEQIKWQFEVVGERWLELLAVSYYDLPYYLKLCFFYFGCFGKVMDIPAKTLIRLWSGEGVLPMRNGKTMEEIGMDCLEELAQRCLIQVTKSKYDDSVKYCQIHDLLRDLCIREAKERRFLEFYKDETVYATMSNAARHLIIFKHIEALNFSNSNLQGLFYGDHDPLTFKVLKGQLSRFKLLRVVYLNILDISEFPSEIKSLIHLRYLELHADNLEEVPSWIGYLHNLQTFIIRSKVLEMIHDSLWRIESLRHVDIPTSSSAAVPNMGNAVPKNLQTLKGLTAGSWIGNMLPNITNLSKLNICEISDDHANALSSALPKLGRLASLSMDGDEIPSDNIIKAFSNQSCLKKLSLYGKLNRKRLPHNDEFPQQLVSLSLIYSELEHDPMETLEKLPCLKHLELGDDSYGGKQMICSKAGFPQLLFLSIRCCDELEKWEIEEMAMPRLKSLQLCYCPKLMVIPEGLKHVPLDQLVLKHMPDNWYKIDDWYEMQHVPMPKISIES</sequence>
<dbReference type="CDD" id="cd14798">
    <property type="entry name" value="RX-CC_like"/>
    <property type="match status" value="1"/>
</dbReference>
<dbReference type="Gene3D" id="1.10.10.10">
    <property type="entry name" value="Winged helix-like DNA-binding domain superfamily/Winged helix DNA-binding domain"/>
    <property type="match status" value="1"/>
</dbReference>
<dbReference type="Pfam" id="PF18052">
    <property type="entry name" value="Rx_N"/>
    <property type="match status" value="1"/>
</dbReference>
<dbReference type="Pfam" id="PF00931">
    <property type="entry name" value="NB-ARC"/>
    <property type="match status" value="1"/>
</dbReference>
<evidence type="ECO:0000259" key="7">
    <source>
        <dbReference type="Pfam" id="PF18052"/>
    </source>
</evidence>
<dbReference type="InterPro" id="IPR055414">
    <property type="entry name" value="LRR_R13L4/SHOC2-like"/>
</dbReference>